<sequence>MNMEQFLSNRPFAEYLDSLWDGERGYYRQSDGAAAGTSVSMLAAVYHLYSALLADGETERARHVERLSGLMSSVLPLVREDGGVAESADHPGSSYHPGLAFNICKCLGLIYPYLEQIGLGAQREPVRQAIVTMVEHHPEAGEAGTHGSDQSLRFELAAYYFAYVATGERKYLGWYKRLFHNGIASYTRDIHSHKERHYTTAPGLQRAGLHPDFTFNYAGGIGTETELPTNAHTPAYYLAEVDGFLFTYLLGLKNGVLTRNADWDDFCRKYARGLYKDLSRAGRMSCDVDGYGIHRAWYAKVIFEGLPLAACVPLGPNESDAEARAHFKWYCDRYLENFMSSEHFRRFGVPPHQPYGHRLTIEKQFDKFNCIEIYAKTAAYLYEFGVDREPAREPDPFYAYSWWHDWLRVSTPVYETSFAAATGGCAIPKARHFGDSNLGTLAGGAALMTLFAGKQLLYAPSTDPDYAFDMLVMDRNGRTARSSCTLFGDRREFYVENTLGERLEKESFVPYGMPFVEALGESVKTVFRKSTEQPNVTFVVQNRFSRDNIEITQKFFSPAGCFIRKGCFNLPLPKLEPVEVELRDGGSLTLDFEADGWLDIRRVRAFRCRVGAGAYRIELLRVPAYAHERNTRIWRGSEGLEGEPGGENSFSPHPTGVLRIGAGGGDLHQAELVLRLEFMA</sequence>
<name>A0A916Z9F2_9BACL</name>
<dbReference type="RefSeq" id="WP_188995213.1">
    <property type="nucleotide sequence ID" value="NZ_BMHP01000003.1"/>
</dbReference>
<reference evidence="1" key="2">
    <citation type="submission" date="2020-09" db="EMBL/GenBank/DDBJ databases">
        <authorList>
            <person name="Sun Q."/>
            <person name="Zhou Y."/>
        </authorList>
    </citation>
    <scope>NUCLEOTIDE SEQUENCE</scope>
    <source>
        <strain evidence="1">CGMCC 1.15178</strain>
    </source>
</reference>
<evidence type="ECO:0000313" key="1">
    <source>
        <dbReference type="EMBL" id="GGD82287.1"/>
    </source>
</evidence>
<dbReference type="AlphaFoldDB" id="A0A916Z9F2"/>
<organism evidence="1 2">
    <name type="scientific">Paenibacillus nasutitermitis</name>
    <dbReference type="NCBI Taxonomy" id="1652958"/>
    <lineage>
        <taxon>Bacteria</taxon>
        <taxon>Bacillati</taxon>
        <taxon>Bacillota</taxon>
        <taxon>Bacilli</taxon>
        <taxon>Bacillales</taxon>
        <taxon>Paenibacillaceae</taxon>
        <taxon>Paenibacillus</taxon>
    </lineage>
</organism>
<dbReference type="Proteomes" id="UP000612456">
    <property type="component" value="Unassembled WGS sequence"/>
</dbReference>
<gene>
    <name evidence="1" type="ORF">GCM10010911_45500</name>
</gene>
<accession>A0A916Z9F2</accession>
<evidence type="ECO:0000313" key="2">
    <source>
        <dbReference type="Proteomes" id="UP000612456"/>
    </source>
</evidence>
<proteinExistence type="predicted"/>
<comment type="caution">
    <text evidence="1">The sequence shown here is derived from an EMBL/GenBank/DDBJ whole genome shotgun (WGS) entry which is preliminary data.</text>
</comment>
<dbReference type="EMBL" id="BMHP01000003">
    <property type="protein sequence ID" value="GGD82287.1"/>
    <property type="molecule type" value="Genomic_DNA"/>
</dbReference>
<reference evidence="1" key="1">
    <citation type="journal article" date="2014" name="Int. J. Syst. Evol. Microbiol.">
        <title>Complete genome sequence of Corynebacterium casei LMG S-19264T (=DSM 44701T), isolated from a smear-ripened cheese.</title>
        <authorList>
            <consortium name="US DOE Joint Genome Institute (JGI-PGF)"/>
            <person name="Walter F."/>
            <person name="Albersmeier A."/>
            <person name="Kalinowski J."/>
            <person name="Ruckert C."/>
        </authorList>
    </citation>
    <scope>NUCLEOTIDE SEQUENCE</scope>
    <source>
        <strain evidence="1">CGMCC 1.15178</strain>
    </source>
</reference>
<protein>
    <submittedName>
        <fullName evidence="1">Uncharacterized protein</fullName>
    </submittedName>
</protein>
<keyword evidence="2" id="KW-1185">Reference proteome</keyword>